<feature type="region of interest" description="Disordered" evidence="1">
    <location>
        <begin position="188"/>
        <end position="216"/>
    </location>
</feature>
<evidence type="ECO:0000313" key="3">
    <source>
        <dbReference type="Proteomes" id="UP000308530"/>
    </source>
</evidence>
<gene>
    <name evidence="2" type="ORF">FE840_007810</name>
</gene>
<dbReference type="EMBL" id="CP058350">
    <property type="protein sequence ID" value="QLF69457.1"/>
    <property type="molecule type" value="Genomic_DNA"/>
</dbReference>
<evidence type="ECO:0000313" key="2">
    <source>
        <dbReference type="EMBL" id="QLF69457.1"/>
    </source>
</evidence>
<accession>A0ABX6QMF3</accession>
<name>A0ABX6QMF3_9HYPH</name>
<reference evidence="2 3" key="1">
    <citation type="submission" date="2020-06" db="EMBL/GenBank/DDBJ databases">
        <title>Genome sequence of Rhizobium sp strain ADMK78.</title>
        <authorList>
            <person name="Rahi P."/>
        </authorList>
    </citation>
    <scope>NUCLEOTIDE SEQUENCE [LARGE SCALE GENOMIC DNA]</scope>
    <source>
        <strain evidence="2 3">ADMK78</strain>
    </source>
</reference>
<dbReference type="Proteomes" id="UP000308530">
    <property type="component" value="Chromosome"/>
</dbReference>
<organism evidence="2 3">
    <name type="scientific">Peteryoungia desertarenae</name>
    <dbReference type="NCBI Taxonomy" id="1813451"/>
    <lineage>
        <taxon>Bacteria</taxon>
        <taxon>Pseudomonadati</taxon>
        <taxon>Pseudomonadota</taxon>
        <taxon>Alphaproteobacteria</taxon>
        <taxon>Hyphomicrobiales</taxon>
        <taxon>Rhizobiaceae</taxon>
        <taxon>Peteryoungia</taxon>
    </lineage>
</organism>
<proteinExistence type="predicted"/>
<keyword evidence="3" id="KW-1185">Reference proteome</keyword>
<sequence>MNFQQDDTEPSQELQRKEVAEWVYKFLVESDEPTKPVLLSKLGGRITKEFGRPVRSLLGRDKTLSHVLTEHLEGKIGFIGSQGTLSVFVDESATARRDAPLPRLNKVLWAAFFRPIKEGERRFIRLAPEVHFWDAPEDSAAPSPGWEEIEPHRIPPVELPLPQRNRAAYSAIEDWFKLRGYSLQDHYHREDHPHAPRPTDVALPAKLPPSAPRTADSNGIEALRNLVLSIPEKDRKNYTINLDLLSALLQ</sequence>
<dbReference type="RefSeq" id="WP_138285411.1">
    <property type="nucleotide sequence ID" value="NZ_CP058350.1"/>
</dbReference>
<evidence type="ECO:0000256" key="1">
    <source>
        <dbReference type="SAM" id="MobiDB-lite"/>
    </source>
</evidence>
<protein>
    <submittedName>
        <fullName evidence="2">Uncharacterized protein</fullName>
    </submittedName>
</protein>